<name>A0A6A6G6B1_9PEZI</name>
<proteinExistence type="predicted"/>
<keyword evidence="1" id="KW-0732">Signal</keyword>
<dbReference type="AlphaFoldDB" id="A0A6A6G6B1"/>
<feature type="chain" id="PRO_5025663888" evidence="1">
    <location>
        <begin position="18"/>
        <end position="233"/>
    </location>
</feature>
<reference evidence="3" key="1">
    <citation type="journal article" date="2020" name="Stud. Mycol.">
        <title>101 Dothideomycetes genomes: A test case for predicting lifestyles and emergence of pathogens.</title>
        <authorList>
            <person name="Haridas S."/>
            <person name="Albert R."/>
            <person name="Binder M."/>
            <person name="Bloem J."/>
            <person name="LaButti K."/>
            <person name="Salamov A."/>
            <person name="Andreopoulos B."/>
            <person name="Baker S."/>
            <person name="Barry K."/>
            <person name="Bills G."/>
            <person name="Bluhm B."/>
            <person name="Cannon C."/>
            <person name="Castanera R."/>
            <person name="Culley D."/>
            <person name="Daum C."/>
            <person name="Ezra D."/>
            <person name="Gonzalez J."/>
            <person name="Henrissat B."/>
            <person name="Kuo A."/>
            <person name="Liang C."/>
            <person name="Lipzen A."/>
            <person name="Lutzoni F."/>
            <person name="Magnuson J."/>
            <person name="Mondo S."/>
            <person name="Nolan M."/>
            <person name="Ohm R."/>
            <person name="Pangilinan J."/>
            <person name="Park H.-J."/>
            <person name="Ramirez L."/>
            <person name="Alfaro M."/>
            <person name="Sun H."/>
            <person name="Tritt A."/>
            <person name="Yoshinaga Y."/>
            <person name="Zwiers L.-H."/>
            <person name="Turgeon B."/>
            <person name="Goodwin S."/>
            <person name="Spatafora J."/>
            <person name="Crous P."/>
            <person name="Grigoriev I."/>
        </authorList>
    </citation>
    <scope>NUCLEOTIDE SEQUENCE [LARGE SCALE GENOMIC DNA]</scope>
    <source>
        <strain evidence="3">CECT 20119</strain>
    </source>
</reference>
<sequence>MRSVFLIALTALQLVAGAAVPSPGLEDSIAVVLEPGKHYSAEELKGLKDAAIARGQKPGFPSELFETVSEATTDVTVAKRDSEQALEKRATTTHALQANWAYTCPILSHQSKQFKWRVKYNYNTGVINYAGELNIDGWKSPSTSGHTFQANWYHSVCLHFGTKICIWHWEASTGGVTAGETFSLSMTTESNFPGELNPTVTESCVDVGSGGGGVCPAVGGGRCRNDDIRVIPY</sequence>
<dbReference type="EMBL" id="ML992511">
    <property type="protein sequence ID" value="KAF2221129.1"/>
    <property type="molecule type" value="Genomic_DNA"/>
</dbReference>
<keyword evidence="3" id="KW-1185">Reference proteome</keyword>
<evidence type="ECO:0000313" key="3">
    <source>
        <dbReference type="Proteomes" id="UP000799538"/>
    </source>
</evidence>
<dbReference type="Proteomes" id="UP000799538">
    <property type="component" value="Unassembled WGS sequence"/>
</dbReference>
<evidence type="ECO:0000313" key="2">
    <source>
        <dbReference type="EMBL" id="KAF2221129.1"/>
    </source>
</evidence>
<protein>
    <submittedName>
        <fullName evidence="2">Uncharacterized protein</fullName>
    </submittedName>
</protein>
<gene>
    <name evidence="2" type="ORF">BDZ85DRAFT_266330</name>
</gene>
<accession>A0A6A6G6B1</accession>
<evidence type="ECO:0000256" key="1">
    <source>
        <dbReference type="SAM" id="SignalP"/>
    </source>
</evidence>
<feature type="signal peptide" evidence="1">
    <location>
        <begin position="1"/>
        <end position="17"/>
    </location>
</feature>
<dbReference type="OrthoDB" id="10389105at2759"/>
<organism evidence="2 3">
    <name type="scientific">Elsinoe ampelina</name>
    <dbReference type="NCBI Taxonomy" id="302913"/>
    <lineage>
        <taxon>Eukaryota</taxon>
        <taxon>Fungi</taxon>
        <taxon>Dikarya</taxon>
        <taxon>Ascomycota</taxon>
        <taxon>Pezizomycotina</taxon>
        <taxon>Dothideomycetes</taxon>
        <taxon>Dothideomycetidae</taxon>
        <taxon>Myriangiales</taxon>
        <taxon>Elsinoaceae</taxon>
        <taxon>Elsinoe</taxon>
    </lineage>
</organism>